<dbReference type="EMBL" id="CP046455">
    <property type="protein sequence ID" value="QGU06907.1"/>
    <property type="molecule type" value="Genomic_DNA"/>
</dbReference>
<dbReference type="InterPro" id="IPR002563">
    <property type="entry name" value="Flavin_Rdtase-like_dom"/>
</dbReference>
<evidence type="ECO:0000313" key="5">
    <source>
        <dbReference type="Proteomes" id="UP000424462"/>
    </source>
</evidence>
<dbReference type="PANTHER" id="PTHR30466">
    <property type="entry name" value="FLAVIN REDUCTASE"/>
    <property type="match status" value="1"/>
</dbReference>
<evidence type="ECO:0000313" key="4">
    <source>
        <dbReference type="EMBL" id="QGU06907.1"/>
    </source>
</evidence>
<dbReference type="AlphaFoldDB" id="A0A6B8W4P7"/>
<dbReference type="InterPro" id="IPR050268">
    <property type="entry name" value="NADH-dep_flavin_reductase"/>
</dbReference>
<evidence type="ECO:0000256" key="1">
    <source>
        <dbReference type="ARBA" id="ARBA00008898"/>
    </source>
</evidence>
<organism evidence="4 5">
    <name type="scientific">Corynebacterium occultum</name>
    <dbReference type="NCBI Taxonomy" id="2675219"/>
    <lineage>
        <taxon>Bacteria</taxon>
        <taxon>Bacillati</taxon>
        <taxon>Actinomycetota</taxon>
        <taxon>Actinomycetes</taxon>
        <taxon>Mycobacteriales</taxon>
        <taxon>Corynebacteriaceae</taxon>
        <taxon>Corynebacterium</taxon>
    </lineage>
</organism>
<dbReference type="SMART" id="SM00903">
    <property type="entry name" value="Flavin_Reduct"/>
    <property type="match status" value="1"/>
</dbReference>
<dbReference type="GO" id="GO:0036382">
    <property type="term" value="F:flavin reductase (NADH) activity"/>
    <property type="evidence" value="ECO:0007669"/>
    <property type="project" value="UniProtKB-EC"/>
</dbReference>
<comment type="similarity">
    <text evidence="1">Belongs to the non-flavoprotein flavin reductase family.</text>
</comment>
<name>A0A6B8W4P7_9CORY</name>
<dbReference type="GO" id="GO:0042602">
    <property type="term" value="F:riboflavin reductase (NADPH) activity"/>
    <property type="evidence" value="ECO:0007669"/>
    <property type="project" value="TreeGrafter"/>
</dbReference>
<dbReference type="Proteomes" id="UP000424462">
    <property type="component" value="Chromosome"/>
</dbReference>
<reference evidence="4 5" key="1">
    <citation type="submission" date="2019-11" db="EMBL/GenBank/DDBJ databases">
        <title>Complete genome sequence of Corynebacterium kalinowskii 1959, a novel Corynebacterium species isolated from soil of a small paddock in Vilsendorf, Germany.</title>
        <authorList>
            <person name="Schaffert L."/>
            <person name="Ruwe M."/>
            <person name="Milse J."/>
            <person name="Hanuschka K."/>
            <person name="Ortseifen V."/>
            <person name="Droste J."/>
            <person name="Brandt D."/>
            <person name="Schlueter L."/>
            <person name="Kutter Y."/>
            <person name="Vinke S."/>
            <person name="Viehoefer P."/>
            <person name="Jacob L."/>
            <person name="Luebke N.-C."/>
            <person name="Schulte-Berndt E."/>
            <person name="Hain C."/>
            <person name="Linder M."/>
            <person name="Schmidt P."/>
            <person name="Wollenschlaeger L."/>
            <person name="Luttermann T."/>
            <person name="Thieme E."/>
            <person name="Hassa J."/>
            <person name="Haak M."/>
            <person name="Wittchen M."/>
            <person name="Mentz A."/>
            <person name="Persicke M."/>
            <person name="Busche T."/>
            <person name="Ruckert C."/>
        </authorList>
    </citation>
    <scope>NUCLEOTIDE SEQUENCE [LARGE SCALE GENOMIC DNA]</scope>
    <source>
        <strain evidence="4 5">2039</strain>
    </source>
</reference>
<dbReference type="PANTHER" id="PTHR30466:SF15">
    <property type="entry name" value="POSSIBLE OXIDOREDUCTASE"/>
    <property type="match status" value="1"/>
</dbReference>
<dbReference type="KEGG" id="cok:COCCU_04805"/>
<feature type="domain" description="Flavin reductase like" evidence="3">
    <location>
        <begin position="10"/>
        <end position="157"/>
    </location>
</feature>
<sequence length="169" mass="18470">MSGGSLKKLMTAVDPAMIVVTTIAEGERAGCLLGFHSQSGISPQHYCFWLSKANHTYRVSLRARYFALHFLTSQDLALAEHFGTQSGEDTDKFSGVDLDPGEKGLPLLRACPHRLVLERLTLLDDGSDHVCLSTRVLSAHGSGIFEPLRFSETVHLDPGHASEERAIQP</sequence>
<protein>
    <submittedName>
        <fullName evidence="4">p-hydroxyphenylacetate 3-hydroxylase, reductase component</fullName>
        <ecNumber evidence="4">1.5.1.36</ecNumber>
    </submittedName>
</protein>
<dbReference type="Pfam" id="PF01613">
    <property type="entry name" value="Flavin_Reduct"/>
    <property type="match status" value="1"/>
</dbReference>
<dbReference type="SUPFAM" id="SSF50475">
    <property type="entry name" value="FMN-binding split barrel"/>
    <property type="match status" value="1"/>
</dbReference>
<proteinExistence type="inferred from homology"/>
<dbReference type="Gene3D" id="2.30.110.10">
    <property type="entry name" value="Electron Transport, Fmn-binding Protein, Chain A"/>
    <property type="match status" value="1"/>
</dbReference>
<dbReference type="EC" id="1.5.1.36" evidence="4"/>
<evidence type="ECO:0000256" key="2">
    <source>
        <dbReference type="ARBA" id="ARBA00023002"/>
    </source>
</evidence>
<dbReference type="InterPro" id="IPR012349">
    <property type="entry name" value="Split_barrel_FMN-bd"/>
</dbReference>
<dbReference type="RefSeq" id="WP_156230470.1">
    <property type="nucleotide sequence ID" value="NZ_CP046455.1"/>
</dbReference>
<keyword evidence="2 4" id="KW-0560">Oxidoreductase</keyword>
<gene>
    <name evidence="4" type="primary">C1-hpah</name>
    <name evidence="4" type="ORF">COCCU_04805</name>
</gene>
<accession>A0A6B8W4P7</accession>
<evidence type="ECO:0000259" key="3">
    <source>
        <dbReference type="SMART" id="SM00903"/>
    </source>
</evidence>
<dbReference type="GO" id="GO:0010181">
    <property type="term" value="F:FMN binding"/>
    <property type="evidence" value="ECO:0007669"/>
    <property type="project" value="InterPro"/>
</dbReference>
<keyword evidence="5" id="KW-1185">Reference proteome</keyword>